<evidence type="ECO:0000313" key="3">
    <source>
        <dbReference type="EMBL" id="MDQ2256412.1"/>
    </source>
</evidence>
<feature type="domain" description="Tail spike TSP1/Gp66 N-terminal" evidence="2">
    <location>
        <begin position="57"/>
        <end position="128"/>
    </location>
</feature>
<comment type="caution">
    <text evidence="3">The sequence shown here is derived from an EMBL/GenBank/DDBJ whole genome shotgun (WGS) entry which is preliminary data.</text>
</comment>
<dbReference type="Gene3D" id="3.40.50.1110">
    <property type="entry name" value="SGNH hydrolase"/>
    <property type="match status" value="1"/>
</dbReference>
<dbReference type="InterPro" id="IPR051532">
    <property type="entry name" value="Ester_Hydrolysis_Enzymes"/>
</dbReference>
<dbReference type="InterPro" id="IPR040775">
    <property type="entry name" value="Tail_spike_N"/>
</dbReference>
<dbReference type="RefSeq" id="WP_306684386.1">
    <property type="nucleotide sequence ID" value="NZ_JAVDKR010000012.1"/>
</dbReference>
<gene>
    <name evidence="3" type="ORF">RBJ67_09665</name>
</gene>
<dbReference type="PANTHER" id="PTHR30383">
    <property type="entry name" value="THIOESTERASE 1/PROTEASE 1/LYSOPHOSPHOLIPASE L1"/>
    <property type="match status" value="1"/>
</dbReference>
<dbReference type="InterPro" id="IPR036514">
    <property type="entry name" value="SGNH_hydro_sf"/>
</dbReference>
<proteinExistence type="predicted"/>
<feature type="domain" description="SGNH hydrolase-type esterase" evidence="1">
    <location>
        <begin position="199"/>
        <end position="372"/>
    </location>
</feature>
<organism evidence="3 4">
    <name type="scientific">Enterobacter soli</name>
    <dbReference type="NCBI Taxonomy" id="885040"/>
    <lineage>
        <taxon>Bacteria</taxon>
        <taxon>Pseudomonadati</taxon>
        <taxon>Pseudomonadota</taxon>
        <taxon>Gammaproteobacteria</taxon>
        <taxon>Enterobacterales</taxon>
        <taxon>Enterobacteriaceae</taxon>
        <taxon>Enterobacter</taxon>
    </lineage>
</organism>
<evidence type="ECO:0000259" key="2">
    <source>
        <dbReference type="Pfam" id="PF18668"/>
    </source>
</evidence>
<evidence type="ECO:0000313" key="4">
    <source>
        <dbReference type="Proteomes" id="UP001225042"/>
    </source>
</evidence>
<dbReference type="EMBL" id="JAVDKS010000003">
    <property type="protein sequence ID" value="MDQ2256412.1"/>
    <property type="molecule type" value="Genomic_DNA"/>
</dbReference>
<dbReference type="Pfam" id="PF18668">
    <property type="entry name" value="Tail_spike_N"/>
    <property type="match status" value="1"/>
</dbReference>
<dbReference type="Pfam" id="PF13472">
    <property type="entry name" value="Lipase_GDSL_2"/>
    <property type="match status" value="1"/>
</dbReference>
<dbReference type="AlphaFoldDB" id="A0AAW8H609"/>
<evidence type="ECO:0000259" key="1">
    <source>
        <dbReference type="Pfam" id="PF13472"/>
    </source>
</evidence>
<dbReference type="GO" id="GO:0016788">
    <property type="term" value="F:hydrolase activity, acting on ester bonds"/>
    <property type="evidence" value="ECO:0007669"/>
    <property type="project" value="UniProtKB-ARBA"/>
</dbReference>
<dbReference type="Proteomes" id="UP001225042">
    <property type="component" value="Unassembled WGS sequence"/>
</dbReference>
<dbReference type="SUPFAM" id="SSF52266">
    <property type="entry name" value="SGNH hydrolase"/>
    <property type="match status" value="1"/>
</dbReference>
<keyword evidence="4" id="KW-1185">Reference proteome</keyword>
<dbReference type="Gene3D" id="2.10.10.80">
    <property type="match status" value="1"/>
</dbReference>
<reference evidence="3 4" key="1">
    <citation type="submission" date="2023-08" db="EMBL/GenBank/DDBJ databases">
        <authorList>
            <person name="Dale J."/>
        </authorList>
    </citation>
    <scope>NUCLEOTIDE SEQUENCE [LARGE SCALE GENOMIC DNA]</scope>
    <source>
        <strain evidence="3 4">2023EL-00788</strain>
    </source>
</reference>
<dbReference type="InterPro" id="IPR013830">
    <property type="entry name" value="SGNH_hydro"/>
</dbReference>
<accession>A0AAW8H609</accession>
<sequence>MSTQPTQDAVPSESPRDLKFNAGKIDEFVTSMGWTYIDRFGVKHYTIEGINYLAQQAMNAFGYVILTGKTFTTGATINNPNEVLLNTADGEYYKWTGSFASGPKVVPASSTPAGTGGIGPGAWIGVGDASLRTALAALSGAGLIGYDPAQTYGAKTVGSELKTQSSDIASLKSKLPDAISTLATVLKKVNDGTAITIACYGDSLTYGQDTTATGGRPPINGATQGRSPNPYPESLATSLSTVGITSTVYNRGYPGDTSADGLTRWASAGASDVSIISYGTNDALNYGSTGLVSVDDFRKNISTMIERERAKGAVVILMSAPNVAERTNNAKVAPYRAQMKYLAEAYGLTFIDAQEQISTITNNTTDNVHLTTFAYCELGWHIAALFTNRNGAITPVCAGQIYHPTDHIGYGGSTTFKTVTGAKGRNLLIELPAGSIYAIGVYCEEDVFPVIHSYNEQATNSLLSCYYAGSPGATSGAKIAAIAHQSSKGKRQKVTAQKLCKGLRTLYILNNGTVPSYIEAVEFTGVEEPASSLGYFQKSSALTGAFQPVRFSNLQNAWATVDVSRMLTSDCQYVARLTLGNENIGGLALFNGPQAHPDFFNQNALLIIRSGSIIGIREIIDGVVGSDTSSSSGVFPATGTWTGEIEVEIIGTTCNVYVDGTLRVTKTGVTVNRGYAGLYGYASQRLACHGAWVKGYTKALYE</sequence>
<protein>
    <submittedName>
        <fullName evidence="3">GDSL-type esterase/lipase family protein</fullName>
    </submittedName>
</protein>
<name>A0AAW8H609_9ENTR</name>